<protein>
    <submittedName>
        <fullName evidence="1">Uncharacterized protein</fullName>
    </submittedName>
</protein>
<feature type="non-terminal residue" evidence="1">
    <location>
        <position position="17"/>
    </location>
</feature>
<dbReference type="Proteomes" id="UP001152523">
    <property type="component" value="Unassembled WGS sequence"/>
</dbReference>
<accession>A0AAV0FG32</accession>
<gene>
    <name evidence="1" type="ORF">CEPIT_LOCUS33548</name>
</gene>
<keyword evidence="2" id="KW-1185">Reference proteome</keyword>
<dbReference type="EMBL" id="CAMAPF010000980">
    <property type="protein sequence ID" value="CAH9134223.1"/>
    <property type="molecule type" value="Genomic_DNA"/>
</dbReference>
<dbReference type="AlphaFoldDB" id="A0AAV0FG32"/>
<proteinExistence type="predicted"/>
<sequence length="17" mass="1981">MSQFQIQEVKSSMDADH</sequence>
<comment type="caution">
    <text evidence="1">The sequence shown here is derived from an EMBL/GenBank/DDBJ whole genome shotgun (WGS) entry which is preliminary data.</text>
</comment>
<evidence type="ECO:0000313" key="1">
    <source>
        <dbReference type="EMBL" id="CAH9134223.1"/>
    </source>
</evidence>
<organism evidence="1 2">
    <name type="scientific">Cuscuta epithymum</name>
    <dbReference type="NCBI Taxonomy" id="186058"/>
    <lineage>
        <taxon>Eukaryota</taxon>
        <taxon>Viridiplantae</taxon>
        <taxon>Streptophyta</taxon>
        <taxon>Embryophyta</taxon>
        <taxon>Tracheophyta</taxon>
        <taxon>Spermatophyta</taxon>
        <taxon>Magnoliopsida</taxon>
        <taxon>eudicotyledons</taxon>
        <taxon>Gunneridae</taxon>
        <taxon>Pentapetalae</taxon>
        <taxon>asterids</taxon>
        <taxon>lamiids</taxon>
        <taxon>Solanales</taxon>
        <taxon>Convolvulaceae</taxon>
        <taxon>Cuscuteae</taxon>
        <taxon>Cuscuta</taxon>
        <taxon>Cuscuta subgen. Cuscuta</taxon>
    </lineage>
</organism>
<evidence type="ECO:0000313" key="2">
    <source>
        <dbReference type="Proteomes" id="UP001152523"/>
    </source>
</evidence>
<reference evidence="1" key="1">
    <citation type="submission" date="2022-07" db="EMBL/GenBank/DDBJ databases">
        <authorList>
            <person name="Macas J."/>
            <person name="Novak P."/>
            <person name="Neumann P."/>
        </authorList>
    </citation>
    <scope>NUCLEOTIDE SEQUENCE</scope>
</reference>
<name>A0AAV0FG32_9ASTE</name>